<keyword evidence="5" id="KW-1185">Reference proteome</keyword>
<protein>
    <submittedName>
        <fullName evidence="4">Sialate O-acetylesterase</fullName>
    </submittedName>
</protein>
<dbReference type="PANTHER" id="PTHR22901">
    <property type="entry name" value="SIALATE O-ACETYLESTERASE"/>
    <property type="match status" value="1"/>
</dbReference>
<feature type="domain" description="Sialate O-acetylesterase" evidence="3">
    <location>
        <begin position="105"/>
        <end position="207"/>
    </location>
</feature>
<dbReference type="PANTHER" id="PTHR22901:SF0">
    <property type="entry name" value="SIALATE O-ACETYLESTERASE"/>
    <property type="match status" value="1"/>
</dbReference>
<sequence length="698" mass="77774">MKCKLFTIALASCALAAGSWAEVRMPAIFSDHMVLQRAAAVPIWGWADAGEEVRVQIGERVEQTTANQQGKWALDLDLSSLDHGPHTVEVSGQNTVTIEDVLLGEVWLCSGQSNMELRLFYSLNVDAEKALPSNEMLREFKVKKQASANPMEDVEGQWLVASPKTIENFGGVAYYFGKSVQHRLGVPVGLIRSAWGGSMVESWTRSEALDTDPDLKQGKETAWQRFDGYPAAEKAFFADYLAWQQAYGRADRAANERPAWVDSELDTSDWSTITLPGMLQPQGMPANGAVWFRKTVELDEGPSADGWAEVKLGRVGDFHQVYWDGELKAETKPGEDMPFQQASFWLRKQSEIAPGKHSLVVRMFSHADRGGVVAKPSEMSMGPRKLLLSGEWDAKVEFELAPVAGEARAALPKAPSKPPSVHYVASRLYNGMIAPLVPYAMRGAIWYQGESNAGRAMQYQKTFPLMIEDWRSQWGMGDFPFYFCQLANYQHSKDQPGESSWAEFREAQAKALELPNTGQAVLIDTGLAEDIHPLNRKDQGERLARAALAKTYKQDIAYSGPVYQGIEIEHDRIRVLFDGMAGGLVAKPLPEEVDVRYFERFTKAKTIPVVLPLPESEVQGFAICGKDQKWHWAHARIEGDTVVVWSPQVTDPVAVRYAWAENPVCNLYDDAGLPASPFRSDDFRGVSDGRYYMEDYAN</sequence>
<dbReference type="Pfam" id="PF03629">
    <property type="entry name" value="SASA"/>
    <property type="match status" value="2"/>
</dbReference>
<keyword evidence="1" id="KW-0378">Hydrolase</keyword>
<dbReference type="InterPro" id="IPR039329">
    <property type="entry name" value="SIAE"/>
</dbReference>
<feature type="domain" description="Sialate O-acetylesterase" evidence="3">
    <location>
        <begin position="429"/>
        <end position="546"/>
    </location>
</feature>
<evidence type="ECO:0000256" key="2">
    <source>
        <dbReference type="SAM" id="SignalP"/>
    </source>
</evidence>
<gene>
    <name evidence="4" type="ORF">SH580_03285</name>
</gene>
<dbReference type="RefSeq" id="WP_319833584.1">
    <property type="nucleotide sequence ID" value="NZ_CP138858.1"/>
</dbReference>
<dbReference type="Proteomes" id="UP001324993">
    <property type="component" value="Chromosome"/>
</dbReference>
<dbReference type="EMBL" id="CP138858">
    <property type="protein sequence ID" value="WPJ96727.1"/>
    <property type="molecule type" value="Genomic_DNA"/>
</dbReference>
<dbReference type="SUPFAM" id="SSF49785">
    <property type="entry name" value="Galactose-binding domain-like"/>
    <property type="match status" value="1"/>
</dbReference>
<accession>A0ABZ0RPA3</accession>
<keyword evidence="2" id="KW-0732">Signal</keyword>
<evidence type="ECO:0000259" key="3">
    <source>
        <dbReference type="Pfam" id="PF03629"/>
    </source>
</evidence>
<evidence type="ECO:0000313" key="4">
    <source>
        <dbReference type="EMBL" id="WPJ96727.1"/>
    </source>
</evidence>
<evidence type="ECO:0000256" key="1">
    <source>
        <dbReference type="ARBA" id="ARBA00022801"/>
    </source>
</evidence>
<dbReference type="InterPro" id="IPR005181">
    <property type="entry name" value="SASA"/>
</dbReference>
<evidence type="ECO:0000313" key="5">
    <source>
        <dbReference type="Proteomes" id="UP001324993"/>
    </source>
</evidence>
<reference evidence="4 5" key="1">
    <citation type="submission" date="2023-11" db="EMBL/GenBank/DDBJ databases">
        <title>Coraliomargarita sp. nov., isolated from marine algae.</title>
        <authorList>
            <person name="Lee J.K."/>
            <person name="Baek J.H."/>
            <person name="Kim J.M."/>
            <person name="Choi D.G."/>
            <person name="Jeon C.O."/>
        </authorList>
    </citation>
    <scope>NUCLEOTIDE SEQUENCE [LARGE SCALE GENOMIC DNA]</scope>
    <source>
        <strain evidence="4 5">J2-16</strain>
    </source>
</reference>
<dbReference type="InterPro" id="IPR008979">
    <property type="entry name" value="Galactose-bd-like_sf"/>
</dbReference>
<name>A0ABZ0RPA3_9BACT</name>
<dbReference type="Gene3D" id="3.40.50.1110">
    <property type="entry name" value="SGNH hydrolase"/>
    <property type="match status" value="2"/>
</dbReference>
<dbReference type="SUPFAM" id="SSF52266">
    <property type="entry name" value="SGNH hydrolase"/>
    <property type="match status" value="1"/>
</dbReference>
<organism evidence="4 5">
    <name type="scientific">Coraliomargarita algicola</name>
    <dbReference type="NCBI Taxonomy" id="3092156"/>
    <lineage>
        <taxon>Bacteria</taxon>
        <taxon>Pseudomonadati</taxon>
        <taxon>Verrucomicrobiota</taxon>
        <taxon>Opitutia</taxon>
        <taxon>Puniceicoccales</taxon>
        <taxon>Coraliomargaritaceae</taxon>
        <taxon>Coraliomargarita</taxon>
    </lineage>
</organism>
<dbReference type="InterPro" id="IPR036514">
    <property type="entry name" value="SGNH_hydro_sf"/>
</dbReference>
<feature type="signal peptide" evidence="2">
    <location>
        <begin position="1"/>
        <end position="21"/>
    </location>
</feature>
<proteinExistence type="predicted"/>
<feature type="chain" id="PRO_5045466967" evidence="2">
    <location>
        <begin position="22"/>
        <end position="698"/>
    </location>
</feature>